<proteinExistence type="predicted"/>
<dbReference type="EMBL" id="JRRC01451657">
    <property type="protein sequence ID" value="KHG06423.1"/>
    <property type="molecule type" value="Genomic_DNA"/>
</dbReference>
<keyword evidence="2" id="KW-1185">Reference proteome</keyword>
<dbReference type="AlphaFoldDB" id="A0A0B0MWE2"/>
<name>A0A0B0MWE2_GOSAR</name>
<protein>
    <submittedName>
        <fullName evidence="1">Uncharacterized protein</fullName>
    </submittedName>
</protein>
<evidence type="ECO:0000313" key="2">
    <source>
        <dbReference type="Proteomes" id="UP000032142"/>
    </source>
</evidence>
<comment type="caution">
    <text evidence="1">The sequence shown here is derived from an EMBL/GenBank/DDBJ whole genome shotgun (WGS) entry which is preliminary data.</text>
</comment>
<evidence type="ECO:0000313" key="1">
    <source>
        <dbReference type="EMBL" id="KHG06423.1"/>
    </source>
</evidence>
<dbReference type="Proteomes" id="UP000032142">
    <property type="component" value="Unassembled WGS sequence"/>
</dbReference>
<gene>
    <name evidence="1" type="ORF">F383_32140</name>
</gene>
<accession>A0A0B0MWE2</accession>
<organism evidence="1 2">
    <name type="scientific">Gossypium arboreum</name>
    <name type="common">Tree cotton</name>
    <name type="synonym">Gossypium nanking</name>
    <dbReference type="NCBI Taxonomy" id="29729"/>
    <lineage>
        <taxon>Eukaryota</taxon>
        <taxon>Viridiplantae</taxon>
        <taxon>Streptophyta</taxon>
        <taxon>Embryophyta</taxon>
        <taxon>Tracheophyta</taxon>
        <taxon>Spermatophyta</taxon>
        <taxon>Magnoliopsida</taxon>
        <taxon>eudicotyledons</taxon>
        <taxon>Gunneridae</taxon>
        <taxon>Pentapetalae</taxon>
        <taxon>rosids</taxon>
        <taxon>malvids</taxon>
        <taxon>Malvales</taxon>
        <taxon>Malvaceae</taxon>
        <taxon>Malvoideae</taxon>
        <taxon>Gossypium</taxon>
    </lineage>
</organism>
<reference evidence="2" key="1">
    <citation type="submission" date="2014-09" db="EMBL/GenBank/DDBJ databases">
        <authorList>
            <person name="Mudge J."/>
            <person name="Ramaraj T."/>
            <person name="Lindquist I.E."/>
            <person name="Bharti A.K."/>
            <person name="Sundararajan A."/>
            <person name="Cameron C.T."/>
            <person name="Woodward J.E."/>
            <person name="May G.D."/>
            <person name="Brubaker C."/>
            <person name="Broadhvest J."/>
            <person name="Wilkins T.A."/>
        </authorList>
    </citation>
    <scope>NUCLEOTIDE SEQUENCE</scope>
    <source>
        <strain evidence="2">cv. AKA8401</strain>
    </source>
</reference>
<sequence length="61" mass="7001">MFGTSASYLISCKTLFGIVASNFLLHVRPRLGHWHCTSFLNYLNILIDSERLKGQSERMNI</sequence>